<dbReference type="eggNOG" id="KOG3033">
    <property type="taxonomic scope" value="Eukaryota"/>
</dbReference>
<dbReference type="PANTHER" id="PTHR13774">
    <property type="entry name" value="PHENAZINE BIOSYNTHESIS PROTEIN"/>
    <property type="match status" value="1"/>
</dbReference>
<keyword evidence="2" id="KW-0413">Isomerase</keyword>
<evidence type="ECO:0000256" key="2">
    <source>
        <dbReference type="ARBA" id="ARBA00023235"/>
    </source>
</evidence>
<dbReference type="InParanoid" id="F2U380"/>
<gene>
    <name evidence="4" type="ORF">PTSG_02755</name>
</gene>
<dbReference type="RefSeq" id="XP_004996257.1">
    <property type="nucleotide sequence ID" value="XM_004996200.1"/>
</dbReference>
<dbReference type="PIRSF" id="PIRSF016184">
    <property type="entry name" value="PhzC_PhzF"/>
    <property type="match status" value="1"/>
</dbReference>
<dbReference type="Pfam" id="PF02567">
    <property type="entry name" value="PhzC-PhzF"/>
    <property type="match status" value="1"/>
</dbReference>
<protein>
    <submittedName>
        <fullName evidence="4">Phenazine biosynthesis protein PhzF family protein</fullName>
    </submittedName>
</protein>
<dbReference type="FunCoup" id="F2U380">
    <property type="interactions" value="134"/>
</dbReference>
<organism evidence="5">
    <name type="scientific">Salpingoeca rosetta (strain ATCC 50818 / BSB-021)</name>
    <dbReference type="NCBI Taxonomy" id="946362"/>
    <lineage>
        <taxon>Eukaryota</taxon>
        <taxon>Choanoflagellata</taxon>
        <taxon>Craspedida</taxon>
        <taxon>Salpingoecidae</taxon>
        <taxon>Salpingoeca</taxon>
    </lineage>
</organism>
<dbReference type="STRING" id="946362.F2U380"/>
<dbReference type="Gene3D" id="3.10.310.10">
    <property type="entry name" value="Diaminopimelate Epimerase, Chain A, domain 1"/>
    <property type="match status" value="2"/>
</dbReference>
<evidence type="ECO:0000256" key="1">
    <source>
        <dbReference type="ARBA" id="ARBA00008270"/>
    </source>
</evidence>
<dbReference type="EMBL" id="GL832960">
    <property type="protein sequence ID" value="EGD82074.1"/>
    <property type="molecule type" value="Genomic_DNA"/>
</dbReference>
<accession>F2U380</accession>
<name>F2U380_SALR5</name>
<dbReference type="SUPFAM" id="SSF54506">
    <property type="entry name" value="Diaminopimelate epimerase-like"/>
    <property type="match status" value="1"/>
</dbReference>
<feature type="active site" evidence="3">
    <location>
        <position position="44"/>
    </location>
</feature>
<dbReference type="NCBIfam" id="TIGR00654">
    <property type="entry name" value="PhzF_family"/>
    <property type="match status" value="1"/>
</dbReference>
<dbReference type="PANTHER" id="PTHR13774:SF17">
    <property type="entry name" value="PHENAZINE BIOSYNTHESIS-LIKE DOMAIN-CONTAINING PROTEIN"/>
    <property type="match status" value="1"/>
</dbReference>
<proteinExistence type="inferred from homology"/>
<dbReference type="AlphaFoldDB" id="F2U380"/>
<keyword evidence="5" id="KW-1185">Reference proteome</keyword>
<comment type="similarity">
    <text evidence="1">Belongs to the PhzF family.</text>
</comment>
<dbReference type="Proteomes" id="UP000007799">
    <property type="component" value="Unassembled WGS sequence"/>
</dbReference>
<reference evidence="4" key="1">
    <citation type="submission" date="2009-08" db="EMBL/GenBank/DDBJ databases">
        <title>Annotation of Salpingoeca rosetta.</title>
        <authorList>
            <consortium name="The Broad Institute Genome Sequencing Platform"/>
            <person name="Russ C."/>
            <person name="Cuomo C."/>
            <person name="Burger G."/>
            <person name="Gray M.W."/>
            <person name="Holland P.W.H."/>
            <person name="King N."/>
            <person name="Lang F.B.F."/>
            <person name="Roger A.J."/>
            <person name="Ruiz-Trillo I."/>
            <person name="Young S.K."/>
            <person name="Zeng Q."/>
            <person name="Gargeya S."/>
            <person name="Alvarado L."/>
            <person name="Berlin A."/>
            <person name="Chapman S.B."/>
            <person name="Chen Z."/>
            <person name="Freedman E."/>
            <person name="Gellesch M."/>
            <person name="Goldberg J."/>
            <person name="Griggs A."/>
            <person name="Gujja S."/>
            <person name="Heilman E."/>
            <person name="Heiman D."/>
            <person name="Howarth C."/>
            <person name="Mehta T."/>
            <person name="Neiman D."/>
            <person name="Pearson M."/>
            <person name="Roberts A."/>
            <person name="Saif S."/>
            <person name="Shea T."/>
            <person name="Shenoy N."/>
            <person name="Sisk P."/>
            <person name="Stolte C."/>
            <person name="Sykes S."/>
            <person name="White J."/>
            <person name="Yandava C."/>
            <person name="Haas B."/>
            <person name="Nusbaum C."/>
            <person name="Birren B."/>
        </authorList>
    </citation>
    <scope>NUCLEOTIDE SEQUENCE [LARGE SCALE GENOMIC DNA]</scope>
    <source>
        <strain evidence="4">ATCC 50818</strain>
    </source>
</reference>
<dbReference type="OrthoDB" id="75169at2759"/>
<dbReference type="OMA" id="DWALRWF"/>
<sequence length="275" mass="29494">MRLPSKARFSGNPACVVVLGEQEGANDVTDDFMQKFAREMNLSETAYLRKESGSDNTYSIRWFTPAIEVDLCGHATLAAAHTLFSRGHVTGDSVTFSSKSGPLAARRAEGGLIELDFPQERVAADAEAPPALLKSLNFTVEDVAFVGKNRMDYFVAIAGGQPAIAALAPDFTLMRTIKTRCVIVTSRCDDDDSEYDVVSRVFAPAAGIDEDAVTGSAHSAIGPYWADKLGKASLVARQASARDGTLHLTVKDNGRILIKGNAVTVTRGELLPQEQ</sequence>
<dbReference type="KEGG" id="sre:PTSG_02755"/>
<evidence type="ECO:0000313" key="5">
    <source>
        <dbReference type="Proteomes" id="UP000007799"/>
    </source>
</evidence>
<dbReference type="GO" id="GO:0016853">
    <property type="term" value="F:isomerase activity"/>
    <property type="evidence" value="ECO:0007669"/>
    <property type="project" value="UniProtKB-KW"/>
</dbReference>
<dbReference type="GeneID" id="16076843"/>
<evidence type="ECO:0000256" key="3">
    <source>
        <dbReference type="PIRSR" id="PIRSR016184-1"/>
    </source>
</evidence>
<evidence type="ECO:0000313" key="4">
    <source>
        <dbReference type="EMBL" id="EGD82074.1"/>
    </source>
</evidence>
<dbReference type="GO" id="GO:0005737">
    <property type="term" value="C:cytoplasm"/>
    <property type="evidence" value="ECO:0007669"/>
    <property type="project" value="TreeGrafter"/>
</dbReference>
<dbReference type="InterPro" id="IPR003719">
    <property type="entry name" value="Phenazine_PhzF-like"/>
</dbReference>